<evidence type="ECO:0000313" key="2">
    <source>
        <dbReference type="Proteomes" id="UP000688137"/>
    </source>
</evidence>
<organism evidence="1 2">
    <name type="scientific">Paramecium primaurelia</name>
    <dbReference type="NCBI Taxonomy" id="5886"/>
    <lineage>
        <taxon>Eukaryota</taxon>
        <taxon>Sar</taxon>
        <taxon>Alveolata</taxon>
        <taxon>Ciliophora</taxon>
        <taxon>Intramacronucleata</taxon>
        <taxon>Oligohymenophorea</taxon>
        <taxon>Peniculida</taxon>
        <taxon>Parameciidae</taxon>
        <taxon>Paramecium</taxon>
    </lineage>
</organism>
<keyword evidence="2" id="KW-1185">Reference proteome</keyword>
<evidence type="ECO:0000313" key="1">
    <source>
        <dbReference type="EMBL" id="CAD8111791.1"/>
    </source>
</evidence>
<dbReference type="Proteomes" id="UP000688137">
    <property type="component" value="Unassembled WGS sequence"/>
</dbReference>
<dbReference type="AlphaFoldDB" id="A0A8S1QAK2"/>
<accession>A0A8S1QAK2</accession>
<comment type="caution">
    <text evidence="1">The sequence shown here is derived from an EMBL/GenBank/DDBJ whole genome shotgun (WGS) entry which is preliminary data.</text>
</comment>
<sequence length="133" mass="15376">MVLQNKIDNQEISEVHSPTKASGNEIRMIGNSNLNQMKKSKMKYMKVSLQTKQQLHQMVQRDGMKIKEAAKILGIKYATAKTIVYHRRLKRIEKGKCGIRMCGYTELVDNRISRLQIISITGNDVKYCKEYIL</sequence>
<dbReference type="OMA" id="AKTIVYH"/>
<gene>
    <name evidence="1" type="ORF">PPRIM_AZ9-3.1.T1490039</name>
</gene>
<protein>
    <submittedName>
        <fullName evidence="1">Uncharacterized protein</fullName>
    </submittedName>
</protein>
<reference evidence="1" key="1">
    <citation type="submission" date="2021-01" db="EMBL/GenBank/DDBJ databases">
        <authorList>
            <consortium name="Genoscope - CEA"/>
            <person name="William W."/>
        </authorList>
    </citation>
    <scope>NUCLEOTIDE SEQUENCE</scope>
</reference>
<name>A0A8S1QAK2_PARPR</name>
<dbReference type="EMBL" id="CAJJDM010000153">
    <property type="protein sequence ID" value="CAD8111791.1"/>
    <property type="molecule type" value="Genomic_DNA"/>
</dbReference>
<proteinExistence type="predicted"/>